<comment type="caution">
    <text evidence="1">The sequence shown here is derived from an EMBL/GenBank/DDBJ whole genome shotgun (WGS) entry which is preliminary data.</text>
</comment>
<name>A0A0G8AX86_9SYNE</name>
<reference evidence="1 2" key="2">
    <citation type="submission" date="2015-05" db="EMBL/GenBank/DDBJ databases">
        <title>Lifestyle Evolution in Cyanobacterial Symbionts of Sponges.</title>
        <authorList>
            <person name="Burgsdorf I."/>
            <person name="Slaby B.M."/>
            <person name="Handley K.M."/>
            <person name="Haber M."/>
            <person name="Blom J."/>
            <person name="Marshall C.W."/>
            <person name="Gilbert J.A."/>
            <person name="Hentschel U."/>
            <person name="Steindler L."/>
        </authorList>
    </citation>
    <scope>NUCLEOTIDE SEQUENCE [LARGE SCALE GENOMIC DNA]</scope>
    <source>
        <strain evidence="1">15L</strain>
    </source>
</reference>
<dbReference type="EMBL" id="JYFQ01000057">
    <property type="protein sequence ID" value="KKZ14007.1"/>
    <property type="molecule type" value="Genomic_DNA"/>
</dbReference>
<proteinExistence type="predicted"/>
<organism evidence="1 2">
    <name type="scientific">Candidatus Synechococcus spongiarum 15L</name>
    <dbReference type="NCBI Taxonomy" id="1608419"/>
    <lineage>
        <taxon>Bacteria</taxon>
        <taxon>Bacillati</taxon>
        <taxon>Cyanobacteriota</taxon>
        <taxon>Cyanophyceae</taxon>
        <taxon>Synechococcales</taxon>
        <taxon>Synechococcaceae</taxon>
        <taxon>Synechococcus</taxon>
    </lineage>
</organism>
<protein>
    <submittedName>
        <fullName evidence="1">Uncharacterized protein</fullName>
    </submittedName>
</protein>
<evidence type="ECO:0000313" key="1">
    <source>
        <dbReference type="EMBL" id="KKZ14007.1"/>
    </source>
</evidence>
<accession>A0A0G8AX86</accession>
<reference evidence="1 2" key="1">
    <citation type="submission" date="2015-02" db="EMBL/GenBank/DDBJ databases">
        <authorList>
            <person name="Slaby B."/>
            <person name="Hentschel U."/>
        </authorList>
    </citation>
    <scope>NUCLEOTIDE SEQUENCE [LARGE SCALE GENOMIC DNA]</scope>
    <source>
        <strain evidence="1">15L</strain>
    </source>
</reference>
<dbReference type="AlphaFoldDB" id="A0A0G8AX86"/>
<sequence length="325" mass="37433">MEANRTVMKSESFFAVQGKGAIYENLRSNPDHQNIRDFIEEMWEEYWPHADLDFLAKARNDDFQARYWEMYVGCSLLRQNTQIEPREQRKERWGSPDLGPDFRIIAPHPFWLEATTVWPGTGEDAVPEVEFGVVRDVPDDQLKLRILQSIRDKAKQRLHFRDKGLIDPTDCYVVAVNIGKVSPISDLEPPRIVRAVFGLGLPQVSMNVDSGALSDWRYQPQDHIVKQSSSLVSTRIFLDTEQSDHPDYVGYEGLSAVLSSEMEPFNSCEPWFNHNKYVIGDDYYIVCNPRATNPLPHGFLKCGQEYWLNSAEGLESNPWFKDRAS</sequence>
<evidence type="ECO:0000313" key="2">
    <source>
        <dbReference type="Proteomes" id="UP000035037"/>
    </source>
</evidence>
<dbReference type="Proteomes" id="UP000035037">
    <property type="component" value="Unassembled WGS sequence"/>
</dbReference>
<gene>
    <name evidence="1" type="ORF">TQ37_02540</name>
</gene>
<dbReference type="PATRIC" id="fig|1608419.3.peg.1913"/>